<dbReference type="GO" id="GO:0003755">
    <property type="term" value="F:peptidyl-prolyl cis-trans isomerase activity"/>
    <property type="evidence" value="ECO:0007669"/>
    <property type="project" value="UniProtKB-KW"/>
</dbReference>
<dbReference type="PANTHER" id="PTHR47529">
    <property type="entry name" value="PEPTIDYL-PROLYL CIS-TRANS ISOMERASE D"/>
    <property type="match status" value="1"/>
</dbReference>
<evidence type="ECO:0000256" key="10">
    <source>
        <dbReference type="ARBA" id="ARBA00042775"/>
    </source>
</evidence>
<dbReference type="InterPro" id="IPR000297">
    <property type="entry name" value="PPIase_PpiC"/>
</dbReference>
<keyword evidence="2" id="KW-1003">Cell membrane</keyword>
<dbReference type="EMBL" id="CP045871">
    <property type="protein sequence ID" value="QGG80301.1"/>
    <property type="molecule type" value="Genomic_DNA"/>
</dbReference>
<keyword evidence="4 12" id="KW-0812">Transmembrane</keyword>
<name>A0A5Q2QD72_9GAMM</name>
<dbReference type="SUPFAM" id="SSF109998">
    <property type="entry name" value="Triger factor/SurA peptide-binding domain-like"/>
    <property type="match status" value="1"/>
</dbReference>
<evidence type="ECO:0000256" key="11">
    <source>
        <dbReference type="PROSITE-ProRule" id="PRU00278"/>
    </source>
</evidence>
<protein>
    <recommendedName>
        <fullName evidence="9">Periplasmic chaperone PpiD</fullName>
    </recommendedName>
    <alternativeName>
        <fullName evidence="10">Periplasmic folding chaperone</fullName>
    </alternativeName>
</protein>
<dbReference type="Pfam" id="PF00639">
    <property type="entry name" value="Rotamase"/>
    <property type="match status" value="1"/>
</dbReference>
<gene>
    <name evidence="14" type="ORF">GH975_06815</name>
</gene>
<dbReference type="KEGG" id="llp:GH975_06815"/>
<dbReference type="Proteomes" id="UP000388235">
    <property type="component" value="Chromosome"/>
</dbReference>
<evidence type="ECO:0000256" key="2">
    <source>
        <dbReference type="ARBA" id="ARBA00022475"/>
    </source>
</evidence>
<dbReference type="InterPro" id="IPR046357">
    <property type="entry name" value="PPIase_dom_sf"/>
</dbReference>
<evidence type="ECO:0000256" key="7">
    <source>
        <dbReference type="ARBA" id="ARBA00023186"/>
    </source>
</evidence>
<dbReference type="SUPFAM" id="SSF54534">
    <property type="entry name" value="FKBP-like"/>
    <property type="match status" value="1"/>
</dbReference>
<dbReference type="PANTHER" id="PTHR47529:SF1">
    <property type="entry name" value="PERIPLASMIC CHAPERONE PPID"/>
    <property type="match status" value="1"/>
</dbReference>
<evidence type="ECO:0000313" key="14">
    <source>
        <dbReference type="EMBL" id="QGG80301.1"/>
    </source>
</evidence>
<keyword evidence="3" id="KW-0997">Cell inner membrane</keyword>
<keyword evidence="6 12" id="KW-0472">Membrane</keyword>
<dbReference type="Gene3D" id="3.10.50.40">
    <property type="match status" value="1"/>
</dbReference>
<organism evidence="14 15">
    <name type="scientific">Litorivicinus lipolyticus</name>
    <dbReference type="NCBI Taxonomy" id="418701"/>
    <lineage>
        <taxon>Bacteria</taxon>
        <taxon>Pseudomonadati</taxon>
        <taxon>Pseudomonadota</taxon>
        <taxon>Gammaproteobacteria</taxon>
        <taxon>Oceanospirillales</taxon>
        <taxon>Litorivicinaceae</taxon>
        <taxon>Litorivicinus</taxon>
    </lineage>
</organism>
<keyword evidence="11" id="KW-0697">Rotamase</keyword>
<proteinExistence type="inferred from homology"/>
<comment type="subcellular location">
    <subcellularLocation>
        <location evidence="1">Cell inner membrane</location>
        <topology evidence="1">Single-pass type II membrane protein</topology>
        <orientation evidence="1">Periplasmic side</orientation>
    </subcellularLocation>
</comment>
<evidence type="ECO:0000256" key="8">
    <source>
        <dbReference type="ARBA" id="ARBA00038408"/>
    </source>
</evidence>
<keyword evidence="7" id="KW-0143">Chaperone</keyword>
<dbReference type="Gene3D" id="1.10.4030.10">
    <property type="entry name" value="Porin chaperone SurA, peptide-binding domain"/>
    <property type="match status" value="1"/>
</dbReference>
<evidence type="ECO:0000256" key="12">
    <source>
        <dbReference type="SAM" id="Phobius"/>
    </source>
</evidence>
<dbReference type="AlphaFoldDB" id="A0A5Q2QD72"/>
<keyword evidence="5 12" id="KW-1133">Transmembrane helix</keyword>
<evidence type="ECO:0000256" key="9">
    <source>
        <dbReference type="ARBA" id="ARBA00040743"/>
    </source>
</evidence>
<dbReference type="RefSeq" id="WP_153713805.1">
    <property type="nucleotide sequence ID" value="NZ_CP045871.1"/>
</dbReference>
<dbReference type="InterPro" id="IPR027304">
    <property type="entry name" value="Trigger_fact/SurA_dom_sf"/>
</dbReference>
<dbReference type="InterPro" id="IPR052029">
    <property type="entry name" value="PpiD_chaperone"/>
</dbReference>
<evidence type="ECO:0000256" key="4">
    <source>
        <dbReference type="ARBA" id="ARBA00022692"/>
    </source>
</evidence>
<feature type="transmembrane region" description="Helical" evidence="12">
    <location>
        <begin position="12"/>
        <end position="34"/>
    </location>
</feature>
<dbReference type="PROSITE" id="PS01096">
    <property type="entry name" value="PPIC_PPIASE_1"/>
    <property type="match status" value="1"/>
</dbReference>
<reference evidence="14 15" key="1">
    <citation type="submission" date="2019-11" db="EMBL/GenBank/DDBJ databases">
        <authorList>
            <person name="Khan S.A."/>
            <person name="Jeon C.O."/>
            <person name="Chun B.H."/>
        </authorList>
    </citation>
    <scope>NUCLEOTIDE SEQUENCE [LARGE SCALE GENOMIC DNA]</scope>
    <source>
        <strain evidence="14 15">IMCC 1097</strain>
    </source>
</reference>
<keyword evidence="11" id="KW-0413">Isomerase</keyword>
<feature type="domain" description="PpiC" evidence="13">
    <location>
        <begin position="263"/>
        <end position="356"/>
    </location>
</feature>
<dbReference type="InterPro" id="IPR023058">
    <property type="entry name" value="PPIase_PpiC_CS"/>
</dbReference>
<keyword evidence="15" id="KW-1185">Reference proteome</keyword>
<evidence type="ECO:0000256" key="1">
    <source>
        <dbReference type="ARBA" id="ARBA00004382"/>
    </source>
</evidence>
<sequence>MLQNIRDNSTGIGAKILVGLIALTFLITGGLSAIQFGGGEPEVAVVNDRPITEREFLRALDQQRRQALQFVSDPALIDESQLRASVMRQLVESTAVLTQAEARGMSFSDGQLDNVLLQTPEFQIDGQFDSNRFDQVIGQLGYSRTGFREWMKTRVIADQLNQGLASSAFAAPATVSAAMLLEGQTRSVRVQGVTAADQVVTATPDQAALEALYEQNLIAWQLPEQLTAEYVLLSRDAQIDLDAVDEADVRDAYDRYVAGLQSNQETRASHILLTGDDSLAKAIAAKARLDAGEAFAAVAGELSDDTLSAEAGGDLGFAAAGTYVPEFESALNALSVGQVSEPVQTQFGHHLIQLTEAREQTADSFESKAVQLRRQLAEQATRLEFESLAEEMANIAFSGDLEEVSELLGVDIMTSDAFSRDAGTGVMSNLGVRIAAFGEEVLERGENSSLLEIDAGVLVLRVVDRVEPRTQTLNEVRDELVRVWSAKARSDAATAAAELLLTQLSGEPLTLGRVASNDLPQPLVNQIFAMPRNSTDVIVLDSGDAWAVELISVAQGEGSDAESMRGFLASQYARQSQAALGNWARENATVER</sequence>
<dbReference type="Pfam" id="PF13624">
    <property type="entry name" value="SurA_N_3"/>
    <property type="match status" value="1"/>
</dbReference>
<comment type="similarity">
    <text evidence="8">Belongs to the PpiD chaperone family.</text>
</comment>
<dbReference type="GO" id="GO:0005886">
    <property type="term" value="C:plasma membrane"/>
    <property type="evidence" value="ECO:0007669"/>
    <property type="project" value="UniProtKB-SubCell"/>
</dbReference>
<evidence type="ECO:0000259" key="13">
    <source>
        <dbReference type="PROSITE" id="PS50198"/>
    </source>
</evidence>
<evidence type="ECO:0000256" key="6">
    <source>
        <dbReference type="ARBA" id="ARBA00023136"/>
    </source>
</evidence>
<evidence type="ECO:0000256" key="3">
    <source>
        <dbReference type="ARBA" id="ARBA00022519"/>
    </source>
</evidence>
<evidence type="ECO:0000313" key="15">
    <source>
        <dbReference type="Proteomes" id="UP000388235"/>
    </source>
</evidence>
<dbReference type="OrthoDB" id="9812372at2"/>
<dbReference type="PROSITE" id="PS50198">
    <property type="entry name" value="PPIC_PPIASE_2"/>
    <property type="match status" value="1"/>
</dbReference>
<accession>A0A5Q2QD72</accession>
<evidence type="ECO:0000256" key="5">
    <source>
        <dbReference type="ARBA" id="ARBA00022989"/>
    </source>
</evidence>